<dbReference type="InterPro" id="IPR001261">
    <property type="entry name" value="ArgE/DapE_CS"/>
</dbReference>
<feature type="domain" description="Peptidase M20 dimerisation" evidence="6">
    <location>
        <begin position="200"/>
        <end position="334"/>
    </location>
</feature>
<keyword evidence="4" id="KW-0378">Hydrolase</keyword>
<comment type="similarity">
    <text evidence="2">Belongs to the peptidase M20A family.</text>
</comment>
<keyword evidence="3" id="KW-0479">Metal-binding</keyword>
<dbReference type="EMBL" id="CP097332">
    <property type="protein sequence ID" value="UQX86627.1"/>
    <property type="molecule type" value="Genomic_DNA"/>
</dbReference>
<reference evidence="7" key="1">
    <citation type="journal article" date="2018" name="Int. J. Syst. Evol. Microbiol.">
        <title>Jatrophihabitans telluris sp. nov., isolated from sediment soil of lava forest wetlands and the emended description of the genus Jatrophihabitans.</title>
        <authorList>
            <person name="Lee K.C."/>
            <person name="Suh M.K."/>
            <person name="Eom M.K."/>
            <person name="Kim K.K."/>
            <person name="Kim J.S."/>
            <person name="Kim D.S."/>
            <person name="Ko S.H."/>
            <person name="Shin Y.K."/>
            <person name="Lee J.S."/>
        </authorList>
    </citation>
    <scope>NUCLEOTIDE SEQUENCE</scope>
    <source>
        <strain evidence="7">N237</strain>
    </source>
</reference>
<dbReference type="InterPro" id="IPR011650">
    <property type="entry name" value="Peptidase_M20_dimer"/>
</dbReference>
<dbReference type="PANTHER" id="PTHR43808:SF8">
    <property type="entry name" value="PEPTIDASE M20 DIMERISATION DOMAIN-CONTAINING PROTEIN"/>
    <property type="match status" value="1"/>
</dbReference>
<dbReference type="InterPro" id="IPR002933">
    <property type="entry name" value="Peptidase_M20"/>
</dbReference>
<keyword evidence="8" id="KW-1185">Reference proteome</keyword>
<organism evidence="7 8">
    <name type="scientific">Jatrophihabitans telluris</name>
    <dbReference type="NCBI Taxonomy" id="2038343"/>
    <lineage>
        <taxon>Bacteria</taxon>
        <taxon>Bacillati</taxon>
        <taxon>Actinomycetota</taxon>
        <taxon>Actinomycetes</taxon>
        <taxon>Jatrophihabitantales</taxon>
        <taxon>Jatrophihabitantaceae</taxon>
        <taxon>Jatrophihabitans</taxon>
    </lineage>
</organism>
<evidence type="ECO:0000256" key="1">
    <source>
        <dbReference type="ARBA" id="ARBA00001947"/>
    </source>
</evidence>
<evidence type="ECO:0000256" key="5">
    <source>
        <dbReference type="ARBA" id="ARBA00022833"/>
    </source>
</evidence>
<evidence type="ECO:0000259" key="6">
    <source>
        <dbReference type="Pfam" id="PF07687"/>
    </source>
</evidence>
<accession>A0ABY4QSM7</accession>
<dbReference type="PROSITE" id="PS00758">
    <property type="entry name" value="ARGE_DAPE_CPG2_1"/>
    <property type="match status" value="1"/>
</dbReference>
<dbReference type="NCBIfam" id="NF005913">
    <property type="entry name" value="PRK07906.1"/>
    <property type="match status" value="1"/>
</dbReference>
<proteinExistence type="inferred from homology"/>
<evidence type="ECO:0000256" key="2">
    <source>
        <dbReference type="ARBA" id="ARBA00006247"/>
    </source>
</evidence>
<keyword evidence="5" id="KW-0862">Zinc</keyword>
<name>A0ABY4QSM7_9ACTN</name>
<evidence type="ECO:0000313" key="7">
    <source>
        <dbReference type="EMBL" id="UQX86627.1"/>
    </source>
</evidence>
<dbReference type="PIRSF" id="PIRSF036696">
    <property type="entry name" value="ACY-1"/>
    <property type="match status" value="1"/>
</dbReference>
<dbReference type="InterPro" id="IPR036264">
    <property type="entry name" value="Bact_exopeptidase_dim_dom"/>
</dbReference>
<dbReference type="RefSeq" id="WP_249768963.1">
    <property type="nucleotide sequence ID" value="NZ_CP097332.1"/>
</dbReference>
<comment type="cofactor">
    <cofactor evidence="1">
        <name>Zn(2+)</name>
        <dbReference type="ChEBI" id="CHEBI:29105"/>
    </cofactor>
</comment>
<dbReference type="Pfam" id="PF01546">
    <property type="entry name" value="Peptidase_M20"/>
    <property type="match status" value="1"/>
</dbReference>
<dbReference type="Proteomes" id="UP001056336">
    <property type="component" value="Chromosome"/>
</dbReference>
<dbReference type="Gene3D" id="3.30.70.360">
    <property type="match status" value="1"/>
</dbReference>
<dbReference type="InterPro" id="IPR050072">
    <property type="entry name" value="Peptidase_M20A"/>
</dbReference>
<gene>
    <name evidence="7" type="ORF">M6D93_09905</name>
</gene>
<evidence type="ECO:0000256" key="4">
    <source>
        <dbReference type="ARBA" id="ARBA00022801"/>
    </source>
</evidence>
<dbReference type="Gene3D" id="1.10.150.900">
    <property type="match status" value="1"/>
</dbReference>
<dbReference type="SUPFAM" id="SSF53187">
    <property type="entry name" value="Zn-dependent exopeptidases"/>
    <property type="match status" value="1"/>
</dbReference>
<sequence>MSDDARSPSTESSGAQQEVVSLLSDLIRINTSNPTHPERPAAEWVAEKLDEVGIESQIIEAAPGRASTIARISGSNPDRPPLLIHGHLDVVPAEKSEWSVDPFGGEVKDGYVWGRGAVDMKDMDAMTLAVIRDWARTGTRPDRDIVLAFVSDEEAGGREGAHHLVEHHADLFADCAEAISEVGGFSVTVNDDLRMYLVQTAEKGIGWLRLRAQAQPGHGSMVHGTNAVVELAQAVTRIGEYQFPLRLTPTVRTFLEELAEVTGLPIDPDNPEAALPHLGAMARMIGATLRNTANPTMLQAGYKANVIPSTAEATIDTRFLPGYEDELFDTIDSLLGDYVTREMIVHDIAVETDFSGAIVDEMAKAISAEDAKGRLMPYMMSGGTDAKSFSLLGIRNFGFAPLLLPPDLDFSSLFHGIDERVPVDGLHFGVRVLDRFLRAV</sequence>
<dbReference type="SUPFAM" id="SSF55031">
    <property type="entry name" value="Bacterial exopeptidase dimerisation domain"/>
    <property type="match status" value="1"/>
</dbReference>
<dbReference type="PANTHER" id="PTHR43808">
    <property type="entry name" value="ACETYLORNITHINE DEACETYLASE"/>
    <property type="match status" value="1"/>
</dbReference>
<dbReference type="Gene3D" id="3.40.630.10">
    <property type="entry name" value="Zn peptidases"/>
    <property type="match status" value="1"/>
</dbReference>
<dbReference type="CDD" id="cd05675">
    <property type="entry name" value="M20_yscS_like"/>
    <property type="match status" value="1"/>
</dbReference>
<evidence type="ECO:0000256" key="3">
    <source>
        <dbReference type="ARBA" id="ARBA00022723"/>
    </source>
</evidence>
<dbReference type="Pfam" id="PF07687">
    <property type="entry name" value="M20_dimer"/>
    <property type="match status" value="1"/>
</dbReference>
<reference evidence="7" key="2">
    <citation type="submission" date="2022-05" db="EMBL/GenBank/DDBJ databases">
        <authorList>
            <person name="Kim J.-S."/>
            <person name="Lee K."/>
            <person name="Suh M."/>
            <person name="Eom M."/>
            <person name="Kim J.-S."/>
            <person name="Kim D.-S."/>
            <person name="Ko S.-H."/>
            <person name="Shin Y."/>
            <person name="Lee J.-S."/>
        </authorList>
    </citation>
    <scope>NUCLEOTIDE SEQUENCE</scope>
    <source>
        <strain evidence="7">N237</strain>
    </source>
</reference>
<evidence type="ECO:0000313" key="8">
    <source>
        <dbReference type="Proteomes" id="UP001056336"/>
    </source>
</evidence>
<protein>
    <submittedName>
        <fullName evidence="7">M20/M25/M40 family metallo-hydrolase</fullName>
    </submittedName>
</protein>